<dbReference type="PANTHER" id="PTHR43968:SF6">
    <property type="entry name" value="GLUTATHIONE S-TRANSFERASE OMEGA"/>
    <property type="match status" value="1"/>
</dbReference>
<dbReference type="RefSeq" id="WP_070972851.1">
    <property type="nucleotide sequence ID" value="NZ_CP017715.1"/>
</dbReference>
<sequence>MALKLYQFAISHYCEKTRWALDFKGLSYEMVTLLPGQHVKTVRKLTGGRTSVPVLDHNGHIVQGSALIIDYLDETFPDRPLTPSDPDARERALAWEKRLDDEAGPAIRCYSYHHFLKRPKAVIPMLAAGTPFYNRIALSLTFSRVEELMRDWMKINEKTASRSREVMEDLLTELAAAYSERPFLEGGTFTRADLTAAALFAPMFQPLEYPVPWPKSSKIPNEIKAWLEQWQPQLEMLSRLYRDHRKTPDAGRAMA</sequence>
<evidence type="ECO:0000313" key="2">
    <source>
        <dbReference type="EMBL" id="AOY89770.1"/>
    </source>
</evidence>
<accession>A0A1D9GQT0</accession>
<dbReference type="InterPro" id="IPR050983">
    <property type="entry name" value="GST_Omega/HSP26"/>
</dbReference>
<dbReference type="STRING" id="1874317.BKP64_17195"/>
<protein>
    <submittedName>
        <fullName evidence="2">Glutathione S-transferase</fullName>
    </submittedName>
</protein>
<dbReference type="GO" id="GO:0016740">
    <property type="term" value="F:transferase activity"/>
    <property type="evidence" value="ECO:0007669"/>
    <property type="project" value="UniProtKB-KW"/>
</dbReference>
<dbReference type="KEGG" id="msq:BKP64_17195"/>
<dbReference type="CDD" id="cd00299">
    <property type="entry name" value="GST_C_family"/>
    <property type="match status" value="1"/>
</dbReference>
<dbReference type="SUPFAM" id="SSF47616">
    <property type="entry name" value="GST C-terminal domain-like"/>
    <property type="match status" value="1"/>
</dbReference>
<dbReference type="InterPro" id="IPR004045">
    <property type="entry name" value="Glutathione_S-Trfase_N"/>
</dbReference>
<evidence type="ECO:0000259" key="1">
    <source>
        <dbReference type="PROSITE" id="PS50404"/>
    </source>
</evidence>
<proteinExistence type="predicted"/>
<dbReference type="OrthoDB" id="5242791at2"/>
<dbReference type="Gene3D" id="3.40.30.10">
    <property type="entry name" value="Glutaredoxin"/>
    <property type="match status" value="1"/>
</dbReference>
<dbReference type="GO" id="GO:0005737">
    <property type="term" value="C:cytoplasm"/>
    <property type="evidence" value="ECO:0007669"/>
    <property type="project" value="TreeGrafter"/>
</dbReference>
<dbReference type="AlphaFoldDB" id="A0A1D9GQT0"/>
<dbReference type="Pfam" id="PF13417">
    <property type="entry name" value="GST_N_3"/>
    <property type="match status" value="1"/>
</dbReference>
<dbReference type="CDD" id="cd00570">
    <property type="entry name" value="GST_N_family"/>
    <property type="match status" value="1"/>
</dbReference>
<feature type="domain" description="GST N-terminal" evidence="1">
    <location>
        <begin position="1"/>
        <end position="80"/>
    </location>
</feature>
<dbReference type="PROSITE" id="PS50404">
    <property type="entry name" value="GST_NTER"/>
    <property type="match status" value="1"/>
</dbReference>
<dbReference type="Proteomes" id="UP000177445">
    <property type="component" value="Chromosome"/>
</dbReference>
<dbReference type="EMBL" id="CP017715">
    <property type="protein sequence ID" value="AOY89770.1"/>
    <property type="molecule type" value="Genomic_DNA"/>
</dbReference>
<keyword evidence="3" id="KW-1185">Reference proteome</keyword>
<reference evidence="2 3" key="1">
    <citation type="submission" date="2016-10" db="EMBL/GenBank/DDBJ databases">
        <title>Marinobacter salinus sp. nov., a moderately halophilic bacterium isolated from a tidal flat environment.</title>
        <authorList>
            <person name="Park S.-J."/>
        </authorList>
    </citation>
    <scope>NUCLEOTIDE SEQUENCE [LARGE SCALE GENOMIC DNA]</scope>
    <source>
        <strain evidence="2 3">Hb8</strain>
    </source>
</reference>
<evidence type="ECO:0000313" key="3">
    <source>
        <dbReference type="Proteomes" id="UP000177445"/>
    </source>
</evidence>
<dbReference type="InterPro" id="IPR036282">
    <property type="entry name" value="Glutathione-S-Trfase_C_sf"/>
</dbReference>
<gene>
    <name evidence="2" type="ORF">BKP64_17195</name>
</gene>
<name>A0A1D9GQT0_9GAMM</name>
<keyword evidence="2" id="KW-0808">Transferase</keyword>
<dbReference type="SUPFAM" id="SSF52833">
    <property type="entry name" value="Thioredoxin-like"/>
    <property type="match status" value="1"/>
</dbReference>
<dbReference type="PANTHER" id="PTHR43968">
    <property type="match status" value="1"/>
</dbReference>
<organism evidence="2 3">
    <name type="scientific">Marinobacter salinus</name>
    <dbReference type="NCBI Taxonomy" id="1874317"/>
    <lineage>
        <taxon>Bacteria</taxon>
        <taxon>Pseudomonadati</taxon>
        <taxon>Pseudomonadota</taxon>
        <taxon>Gammaproteobacteria</taxon>
        <taxon>Pseudomonadales</taxon>
        <taxon>Marinobacteraceae</taxon>
        <taxon>Marinobacter</taxon>
    </lineage>
</organism>
<dbReference type="Gene3D" id="1.20.1050.10">
    <property type="match status" value="1"/>
</dbReference>
<dbReference type="InterPro" id="IPR036249">
    <property type="entry name" value="Thioredoxin-like_sf"/>
</dbReference>